<dbReference type="HOGENOM" id="CLU_279335_0_0_1"/>
<evidence type="ECO:0000313" key="1">
    <source>
        <dbReference type="EMBL" id="CAK57898.1"/>
    </source>
</evidence>
<organism evidence="1 2">
    <name type="scientific">Paramecium tetraurelia</name>
    <dbReference type="NCBI Taxonomy" id="5888"/>
    <lineage>
        <taxon>Eukaryota</taxon>
        <taxon>Sar</taxon>
        <taxon>Alveolata</taxon>
        <taxon>Ciliophora</taxon>
        <taxon>Intramacronucleata</taxon>
        <taxon>Oligohymenophorea</taxon>
        <taxon>Peniculida</taxon>
        <taxon>Parameciidae</taxon>
        <taxon>Paramecium</taxon>
    </lineage>
</organism>
<dbReference type="Proteomes" id="UP000000600">
    <property type="component" value="Unassembled WGS sequence"/>
</dbReference>
<gene>
    <name evidence="1" type="ORF">GSPATT00028933001</name>
</gene>
<sequence>MSSDQKKQKKEKIKIQPNQNVNIEDYIVNNTHSNFQEFFDYKKELCGLPTYITMNNDLVFVGMEYSYIYVFQQDNDFKQGYKILGKDTQIYRGQVKMIQISNDNQLLLVTYSNNEFVIFSLKSFKEVLQHRYQHLKYAYMVPLSINSDHLLQLRKEQYYEIMIHLENNYLLKVPLEININTLEQKIGIPIYKFGEPCERQKVKENRHAKVIENDYVTPQSSIIQDVSIMDSCYEEFIQCMDDRESTASYGSQLDQSPTKKRKNNFLKQIFSNSTNSKQEQPEETNEYVISTQFYLMAVGFVNKIQVVKIFFGNKLNEEQSKIQLLLNFQRPDAQIYNIVFNQPQAIEEQQTRCSCAWGLGSFKETNKRYVLLIINWGCREYYAFKVMSSDYKIQVIQGGHFYNSVDLTQLREFPMVCNFITNSVFFSVLHNKQNQTVMKLLTTSQFEFGVPFTLGQIEKHFNQEKHIQTLQSGQYNPKFYTFIRENKQEVIISQNVMDSINDGYQKSNDIVLNFKQLHPNLQIIYKNEQCYILNGTELLSIRLKKWDELLYEQSDNNEWEKCFQTAVDIHRGYLTLLCNIPENDVQRHFCIKETCCKLGLQYMLSQLPNKQLKNSQSVLTIMHFLIRTQNEEYLFESIEDLMVGCGYRNVFYDYLRDLLQQHQVNIPYQHQLKVLKMFTEMDDKETCTKLIMSIQNIQRYDPKGLIDFCLEKDLIEPMMYICSQINDFLTPYLRIITLLSILSSKNTLTEEENKSITTLSLDQCKICLFSFLSFCFTGQNQSNPESFFTDRQFKAMFKDLFEYLFDLENIQKLFEIDYIKTLEVFLQVFSERIQDSFKQFINEGKEINIELSNTLVNGFLPEILNIEQTDHHLRILSKIYVLIKMAEQKYYVKLNNAKVIEEYMQYSSAFSANVFAICPFYFNINHIMLNLINYMDALRSQQTTLFDITWILRGRVQKDLPAELVKNEFLHKVMLKVEKQFDGQYKLLEELRLKAQETNWYDLNVINRIWMEAFCLIKMKRVPEALYLYLRHPDPLLSERVFTALAVQLRSKQQDEFVQDWIYKNLALLAAENSHKLFQLLYTYKKDDLQEVFKELKQVGVVQVDQKIKNQHQMDLLGGFVEYLKPRMQIDEHLLKI</sequence>
<dbReference type="RefSeq" id="XP_001425296.1">
    <property type="nucleotide sequence ID" value="XM_001425259.1"/>
</dbReference>
<dbReference type="EMBL" id="CT867994">
    <property type="protein sequence ID" value="CAK57898.1"/>
    <property type="molecule type" value="Genomic_DNA"/>
</dbReference>
<dbReference type="SUPFAM" id="SSF50978">
    <property type="entry name" value="WD40 repeat-like"/>
    <property type="match status" value="1"/>
</dbReference>
<dbReference type="GO" id="GO:0034058">
    <property type="term" value="P:endosomal vesicle fusion"/>
    <property type="evidence" value="ECO:0000318"/>
    <property type="project" value="GO_Central"/>
</dbReference>
<dbReference type="STRING" id="5888.A0BH81"/>
<dbReference type="InterPro" id="IPR036322">
    <property type="entry name" value="WD40_repeat_dom_sf"/>
</dbReference>
<dbReference type="GeneID" id="5011080"/>
<keyword evidence="2" id="KW-1185">Reference proteome</keyword>
<evidence type="ECO:0000313" key="2">
    <source>
        <dbReference type="Proteomes" id="UP000000600"/>
    </source>
</evidence>
<name>A0BH81_PARTE</name>
<dbReference type="PANTHER" id="PTHR12616">
    <property type="entry name" value="VACUOLAR PROTEIN SORTING VPS41"/>
    <property type="match status" value="1"/>
</dbReference>
<dbReference type="KEGG" id="ptm:GSPATT00028933001"/>
<reference evidence="1 2" key="1">
    <citation type="journal article" date="2006" name="Nature">
        <title>Global trends of whole-genome duplications revealed by the ciliate Paramecium tetraurelia.</title>
        <authorList>
            <consortium name="Genoscope"/>
            <person name="Aury J.-M."/>
            <person name="Jaillon O."/>
            <person name="Duret L."/>
            <person name="Noel B."/>
            <person name="Jubin C."/>
            <person name="Porcel B.M."/>
            <person name="Segurens B."/>
            <person name="Daubin V."/>
            <person name="Anthouard V."/>
            <person name="Aiach N."/>
            <person name="Arnaiz O."/>
            <person name="Billaut A."/>
            <person name="Beisson J."/>
            <person name="Blanc I."/>
            <person name="Bouhouche K."/>
            <person name="Camara F."/>
            <person name="Duharcourt S."/>
            <person name="Guigo R."/>
            <person name="Gogendeau D."/>
            <person name="Katinka M."/>
            <person name="Keller A.-M."/>
            <person name="Kissmehl R."/>
            <person name="Klotz C."/>
            <person name="Koll F."/>
            <person name="Le Moue A."/>
            <person name="Lepere C."/>
            <person name="Malinsky S."/>
            <person name="Nowacki M."/>
            <person name="Nowak J.K."/>
            <person name="Plattner H."/>
            <person name="Poulain J."/>
            <person name="Ruiz F."/>
            <person name="Serrano V."/>
            <person name="Zagulski M."/>
            <person name="Dessen P."/>
            <person name="Betermier M."/>
            <person name="Weissenbach J."/>
            <person name="Scarpelli C."/>
            <person name="Schachter V."/>
            <person name="Sperling L."/>
            <person name="Meyer E."/>
            <person name="Cohen J."/>
            <person name="Wincker P."/>
        </authorList>
    </citation>
    <scope>NUCLEOTIDE SEQUENCE [LARGE SCALE GENOMIC DNA]</scope>
    <source>
        <strain evidence="1 2">Stock d4-2</strain>
    </source>
</reference>
<dbReference type="GO" id="GO:0006623">
    <property type="term" value="P:protein targeting to vacuole"/>
    <property type="evidence" value="ECO:0000318"/>
    <property type="project" value="GO_Central"/>
</dbReference>
<evidence type="ECO:0008006" key="3">
    <source>
        <dbReference type="Google" id="ProtNLM"/>
    </source>
</evidence>
<dbReference type="OMA" id="FNINHIM"/>
<dbReference type="PANTHER" id="PTHR12616:SF8">
    <property type="entry name" value="VACUOLAR PROTEIN SORTING-ASSOCIATED PROTEIN 8 HOMOLOG"/>
    <property type="match status" value="1"/>
</dbReference>
<accession>A0BH81</accession>
<protein>
    <recommendedName>
        <fullName evidence="3">CNH domain-containing protein</fullName>
    </recommendedName>
</protein>
<dbReference type="GO" id="GO:0030897">
    <property type="term" value="C:HOPS complex"/>
    <property type="evidence" value="ECO:0000318"/>
    <property type="project" value="GO_Central"/>
</dbReference>
<dbReference type="OrthoDB" id="286653at2759"/>
<dbReference type="InterPro" id="IPR045111">
    <property type="entry name" value="Vps41/Vps8"/>
</dbReference>
<proteinExistence type="predicted"/>
<dbReference type="AlphaFoldDB" id="A0BH81"/>
<dbReference type="GO" id="GO:0005770">
    <property type="term" value="C:late endosome"/>
    <property type="evidence" value="ECO:0000318"/>
    <property type="project" value="GO_Central"/>
</dbReference>
<dbReference type="InParanoid" id="A0BH81"/>